<dbReference type="PANTHER" id="PTHR12940">
    <property type="entry name" value="ES-2 PROTEIN - RELATED"/>
    <property type="match status" value="1"/>
</dbReference>
<gene>
    <name evidence="5" type="ORF">BS47DRAFT_1376983</name>
</gene>
<evidence type="ECO:0000313" key="6">
    <source>
        <dbReference type="Proteomes" id="UP000886523"/>
    </source>
</evidence>
<feature type="compositionally biased region" description="Polar residues" evidence="4">
    <location>
        <begin position="256"/>
        <end position="270"/>
    </location>
</feature>
<dbReference type="Proteomes" id="UP000886523">
    <property type="component" value="Unassembled WGS sequence"/>
</dbReference>
<feature type="compositionally biased region" description="Basic and acidic residues" evidence="4">
    <location>
        <begin position="467"/>
        <end position="484"/>
    </location>
</feature>
<dbReference type="InterPro" id="IPR019148">
    <property type="entry name" value="Nuclear_protein_DGCR14_ESS-2"/>
</dbReference>
<evidence type="ECO:0000256" key="4">
    <source>
        <dbReference type="SAM" id="MobiDB-lite"/>
    </source>
</evidence>
<dbReference type="PANTHER" id="PTHR12940:SF0">
    <property type="entry name" value="SPLICING FACTOR ESS-2 HOMOLOG"/>
    <property type="match status" value="1"/>
</dbReference>
<dbReference type="OrthoDB" id="19679at2759"/>
<reference evidence="5" key="1">
    <citation type="journal article" date="2020" name="Nat. Commun.">
        <title>Large-scale genome sequencing of mycorrhizal fungi provides insights into the early evolution of symbiotic traits.</title>
        <authorList>
            <person name="Miyauchi S."/>
            <person name="Kiss E."/>
            <person name="Kuo A."/>
            <person name="Drula E."/>
            <person name="Kohler A."/>
            <person name="Sanchez-Garcia M."/>
            <person name="Morin E."/>
            <person name="Andreopoulos B."/>
            <person name="Barry K.W."/>
            <person name="Bonito G."/>
            <person name="Buee M."/>
            <person name="Carver A."/>
            <person name="Chen C."/>
            <person name="Cichocki N."/>
            <person name="Clum A."/>
            <person name="Culley D."/>
            <person name="Crous P.W."/>
            <person name="Fauchery L."/>
            <person name="Girlanda M."/>
            <person name="Hayes R.D."/>
            <person name="Keri Z."/>
            <person name="LaButti K."/>
            <person name="Lipzen A."/>
            <person name="Lombard V."/>
            <person name="Magnuson J."/>
            <person name="Maillard F."/>
            <person name="Murat C."/>
            <person name="Nolan M."/>
            <person name="Ohm R.A."/>
            <person name="Pangilinan J."/>
            <person name="Pereira M.F."/>
            <person name="Perotto S."/>
            <person name="Peter M."/>
            <person name="Pfister S."/>
            <person name="Riley R."/>
            <person name="Sitrit Y."/>
            <person name="Stielow J.B."/>
            <person name="Szollosi G."/>
            <person name="Zifcakova L."/>
            <person name="Stursova M."/>
            <person name="Spatafora J.W."/>
            <person name="Tedersoo L."/>
            <person name="Vaario L.M."/>
            <person name="Yamada A."/>
            <person name="Yan M."/>
            <person name="Wang P."/>
            <person name="Xu J."/>
            <person name="Bruns T."/>
            <person name="Baldrian P."/>
            <person name="Vilgalys R."/>
            <person name="Dunand C."/>
            <person name="Henrissat B."/>
            <person name="Grigoriev I.V."/>
            <person name="Hibbett D."/>
            <person name="Nagy L.G."/>
            <person name="Martin F.M."/>
        </authorList>
    </citation>
    <scope>NUCLEOTIDE SEQUENCE</scope>
    <source>
        <strain evidence="5">UP504</strain>
    </source>
</reference>
<comment type="subcellular location">
    <subcellularLocation>
        <location evidence="1">Nucleus</location>
    </subcellularLocation>
</comment>
<comment type="caution">
    <text evidence="5">The sequence shown here is derived from an EMBL/GenBank/DDBJ whole genome shotgun (WGS) entry which is preliminary data.</text>
</comment>
<name>A0A9P6AX05_9AGAM</name>
<feature type="region of interest" description="Disordered" evidence="4">
    <location>
        <begin position="69"/>
        <end position="108"/>
    </location>
</feature>
<feature type="compositionally biased region" description="Polar residues" evidence="4">
    <location>
        <begin position="87"/>
        <end position="101"/>
    </location>
</feature>
<dbReference type="EMBL" id="MU128987">
    <property type="protein sequence ID" value="KAF9512356.1"/>
    <property type="molecule type" value="Genomic_DNA"/>
</dbReference>
<feature type="region of interest" description="Disordered" evidence="4">
    <location>
        <begin position="357"/>
        <end position="431"/>
    </location>
</feature>
<organism evidence="5 6">
    <name type="scientific">Hydnum rufescens UP504</name>
    <dbReference type="NCBI Taxonomy" id="1448309"/>
    <lineage>
        <taxon>Eukaryota</taxon>
        <taxon>Fungi</taxon>
        <taxon>Dikarya</taxon>
        <taxon>Basidiomycota</taxon>
        <taxon>Agaricomycotina</taxon>
        <taxon>Agaricomycetes</taxon>
        <taxon>Cantharellales</taxon>
        <taxon>Hydnaceae</taxon>
        <taxon>Hydnum</taxon>
    </lineage>
</organism>
<feature type="compositionally biased region" description="Polar residues" evidence="4">
    <location>
        <begin position="282"/>
        <end position="292"/>
    </location>
</feature>
<accession>A0A9P6AX05</accession>
<keyword evidence="3" id="KW-0539">Nucleus</keyword>
<keyword evidence="6" id="KW-1185">Reference proteome</keyword>
<evidence type="ECO:0000256" key="2">
    <source>
        <dbReference type="ARBA" id="ARBA00009072"/>
    </source>
</evidence>
<evidence type="ECO:0000256" key="1">
    <source>
        <dbReference type="ARBA" id="ARBA00004123"/>
    </source>
</evidence>
<evidence type="ECO:0008006" key="7">
    <source>
        <dbReference type="Google" id="ProtNLM"/>
    </source>
</evidence>
<feature type="region of interest" description="Disordered" evidence="4">
    <location>
        <begin position="254"/>
        <end position="319"/>
    </location>
</feature>
<feature type="region of interest" description="Disordered" evidence="4">
    <location>
        <begin position="448"/>
        <end position="500"/>
    </location>
</feature>
<evidence type="ECO:0000256" key="3">
    <source>
        <dbReference type="ARBA" id="ARBA00023242"/>
    </source>
</evidence>
<feature type="region of interest" description="Disordered" evidence="4">
    <location>
        <begin position="1"/>
        <end position="24"/>
    </location>
</feature>
<dbReference type="Pfam" id="PF09751">
    <property type="entry name" value="Es2"/>
    <property type="match status" value="1"/>
</dbReference>
<protein>
    <recommendedName>
        <fullName evidence="7">Nuclear protein Es2</fullName>
    </recommendedName>
</protein>
<dbReference type="AlphaFoldDB" id="A0A9P6AX05"/>
<evidence type="ECO:0000313" key="5">
    <source>
        <dbReference type="EMBL" id="KAF9512356.1"/>
    </source>
</evidence>
<comment type="similarity">
    <text evidence="2">Belongs to the ESS2 family.</text>
</comment>
<proteinExistence type="inferred from homology"/>
<dbReference type="GO" id="GO:0071013">
    <property type="term" value="C:catalytic step 2 spliceosome"/>
    <property type="evidence" value="ECO:0007669"/>
    <property type="project" value="TreeGrafter"/>
</dbReference>
<sequence length="500" mass="54552">MSTPRSSALSKSTSGALITTQKPPLSLNKQRLLPSLAHLDATNSYLSALDSQDTQLIEQSVRRLAELGNTPQHRASWAQHTPYARTPSDTPLRTPSASEFSRQSKRPRYDTSLSLDAFQAKYTSEDNASFTDILDEENRQRKEKWWWAWEAERKASERKAKELQGRERLLLEARGEALNDQHRIEGSQTLAIEASDERPAHELMIRPKLADTTSVGTEPVDVMAPRKDTRVASVPGWRFKNRNALMFAPDADVSPYHSQADPTSNATPTTGDPKVVKHANTRLPTQSESDAASSVPPSPTRSRIGAAISGTPYHSRVDDTPKVNGFGFVDALPSPSPSQLGPAAMKELMTWGTLLGTPRMVSSDDPASLPGPSPFRITQPSSRDDLGRKLGSKAGKSLREKAALLSSTSATPRKRKSAGDGDMPPPMFTPRRADMLSPAGRNLLSRTKGGLATLGHTPLRQEVTRGSIEERQAAKRAGELDLRKVGWSPMPSPVPSGRRG</sequence>